<sequence>MHAQNRSSELRLYHITARDIMLTAVLDVLAAAGFQTFMDFGHRYERHRQFWILSPPTHPIS</sequence>
<protein>
    <submittedName>
        <fullName evidence="2">Uncharacterized protein</fullName>
    </submittedName>
</protein>
<dbReference type="RefSeq" id="WP_285488072.1">
    <property type="nucleotide sequence ID" value="NZ_BSTI01000010.1"/>
</dbReference>
<organism evidence="2 3">
    <name type="scientific">Amycolatopsis taiwanensis</name>
    <dbReference type="NCBI Taxonomy" id="342230"/>
    <lineage>
        <taxon>Bacteria</taxon>
        <taxon>Bacillati</taxon>
        <taxon>Actinomycetota</taxon>
        <taxon>Actinomycetes</taxon>
        <taxon>Pseudonocardiales</taxon>
        <taxon>Pseudonocardiaceae</taxon>
        <taxon>Amycolatopsis</taxon>
    </lineage>
</organism>
<keyword evidence="3" id="KW-1185">Reference proteome</keyword>
<name>A0A9W6R5F6_9PSEU</name>
<dbReference type="EMBL" id="BSTI01000010">
    <property type="protein sequence ID" value="GLY67902.1"/>
    <property type="molecule type" value="Genomic_DNA"/>
</dbReference>
<feature type="transmembrane region" description="Helical" evidence="1">
    <location>
        <begin position="20"/>
        <end position="38"/>
    </location>
</feature>
<evidence type="ECO:0000313" key="3">
    <source>
        <dbReference type="Proteomes" id="UP001165136"/>
    </source>
</evidence>
<keyword evidence="1" id="KW-1133">Transmembrane helix</keyword>
<keyword evidence="1" id="KW-0812">Transmembrane</keyword>
<dbReference type="Proteomes" id="UP001165136">
    <property type="component" value="Unassembled WGS sequence"/>
</dbReference>
<keyword evidence="1" id="KW-0472">Membrane</keyword>
<accession>A0A9W6R5F6</accession>
<proteinExistence type="predicted"/>
<reference evidence="2" key="1">
    <citation type="submission" date="2023-03" db="EMBL/GenBank/DDBJ databases">
        <title>Amycolatopsis taiwanensis NBRC 103393.</title>
        <authorList>
            <person name="Ichikawa N."/>
            <person name="Sato H."/>
            <person name="Tonouchi N."/>
        </authorList>
    </citation>
    <scope>NUCLEOTIDE SEQUENCE</scope>
    <source>
        <strain evidence="2">NBRC 103393</strain>
    </source>
</reference>
<gene>
    <name evidence="2" type="ORF">Atai01_45210</name>
</gene>
<dbReference type="AlphaFoldDB" id="A0A9W6R5F6"/>
<comment type="caution">
    <text evidence="2">The sequence shown here is derived from an EMBL/GenBank/DDBJ whole genome shotgun (WGS) entry which is preliminary data.</text>
</comment>
<evidence type="ECO:0000313" key="2">
    <source>
        <dbReference type="EMBL" id="GLY67902.1"/>
    </source>
</evidence>
<evidence type="ECO:0000256" key="1">
    <source>
        <dbReference type="SAM" id="Phobius"/>
    </source>
</evidence>